<comment type="caution">
    <text evidence="2">The sequence shown here is derived from an EMBL/GenBank/DDBJ whole genome shotgun (WGS) entry which is preliminary data.</text>
</comment>
<dbReference type="GO" id="GO:0009366">
    <property type="term" value="C:enterobactin synthetase complex"/>
    <property type="evidence" value="ECO:0007669"/>
    <property type="project" value="TreeGrafter"/>
</dbReference>
<organism evidence="2 3">
    <name type="scientific">Pseudomonas syringae pv. japonica str. M301072</name>
    <dbReference type="NCBI Taxonomy" id="629262"/>
    <lineage>
        <taxon>Bacteria</taxon>
        <taxon>Pseudomonadati</taxon>
        <taxon>Pseudomonadota</taxon>
        <taxon>Gammaproteobacteria</taxon>
        <taxon>Pseudomonadales</taxon>
        <taxon>Pseudomonadaceae</taxon>
        <taxon>Pseudomonas</taxon>
        <taxon>Pseudomonas syringae</taxon>
    </lineage>
</organism>
<proteinExistence type="predicted"/>
<name>F3FXP7_PSESX</name>
<feature type="domain" description="AMP-dependent synthetase/ligase" evidence="1">
    <location>
        <begin position="1"/>
        <end position="63"/>
    </location>
</feature>
<gene>
    <name evidence="2" type="ORF">PSYJA_40805</name>
</gene>
<dbReference type="GO" id="GO:0005829">
    <property type="term" value="C:cytosol"/>
    <property type="evidence" value="ECO:0007669"/>
    <property type="project" value="TreeGrafter"/>
</dbReference>
<dbReference type="HOGENOM" id="CLU_2891295_0_0_6"/>
<dbReference type="PANTHER" id="PTHR45527:SF1">
    <property type="entry name" value="FATTY ACID SYNTHASE"/>
    <property type="match status" value="1"/>
</dbReference>
<evidence type="ECO:0000313" key="2">
    <source>
        <dbReference type="EMBL" id="EGH34989.1"/>
    </source>
</evidence>
<accession>F3FXP7</accession>
<dbReference type="Proteomes" id="UP000004471">
    <property type="component" value="Unassembled WGS sequence"/>
</dbReference>
<dbReference type="InterPro" id="IPR000873">
    <property type="entry name" value="AMP-dep_synth/lig_dom"/>
</dbReference>
<evidence type="ECO:0000259" key="1">
    <source>
        <dbReference type="Pfam" id="PF00501"/>
    </source>
</evidence>
<dbReference type="GO" id="GO:0043041">
    <property type="term" value="P:amino acid activation for nonribosomal peptide biosynthetic process"/>
    <property type="evidence" value="ECO:0007669"/>
    <property type="project" value="TreeGrafter"/>
</dbReference>
<dbReference type="GO" id="GO:0031177">
    <property type="term" value="F:phosphopantetheine binding"/>
    <property type="evidence" value="ECO:0007669"/>
    <property type="project" value="TreeGrafter"/>
</dbReference>
<sequence length="63" mass="6848">QPNAVALHYEDRTLTYAELNTRANQVAHYLLGLGVQPDDRVAICVERSLEMIVGLLGVLKAGA</sequence>
<reference evidence="2 3" key="1">
    <citation type="journal article" date="2011" name="PLoS Pathog.">
        <title>Dynamic evolution of pathogenicity revealed by sequencing and comparative genomics of 19 Pseudomonas syringae isolates.</title>
        <authorList>
            <person name="Baltrus D.A."/>
            <person name="Nishimura M.T."/>
            <person name="Romanchuk A."/>
            <person name="Chang J.H."/>
            <person name="Mukhtar M.S."/>
            <person name="Cherkis K."/>
            <person name="Roach J."/>
            <person name="Grant S.R."/>
            <person name="Jones C.D."/>
            <person name="Dangl J.L."/>
        </authorList>
    </citation>
    <scope>NUCLEOTIDE SEQUENCE [LARGE SCALE GENOMIC DNA]</scope>
    <source>
        <strain evidence="3">M301072PT</strain>
    </source>
</reference>
<evidence type="ECO:0000313" key="3">
    <source>
        <dbReference type="Proteomes" id="UP000004471"/>
    </source>
</evidence>
<dbReference type="PANTHER" id="PTHR45527">
    <property type="entry name" value="NONRIBOSOMAL PEPTIDE SYNTHETASE"/>
    <property type="match status" value="1"/>
</dbReference>
<dbReference type="Gene3D" id="3.40.50.980">
    <property type="match status" value="2"/>
</dbReference>
<protein>
    <submittedName>
        <fullName evidence="2">Amino acid adenylation</fullName>
    </submittedName>
</protein>
<dbReference type="Pfam" id="PF00501">
    <property type="entry name" value="AMP-binding"/>
    <property type="match status" value="1"/>
</dbReference>
<dbReference type="GO" id="GO:0047527">
    <property type="term" value="F:2,3-dihydroxybenzoate-serine ligase activity"/>
    <property type="evidence" value="ECO:0007669"/>
    <property type="project" value="TreeGrafter"/>
</dbReference>
<dbReference type="AlphaFoldDB" id="F3FXP7"/>
<feature type="non-terminal residue" evidence="2">
    <location>
        <position position="1"/>
    </location>
</feature>
<dbReference type="EMBL" id="AEAH01003119">
    <property type="protein sequence ID" value="EGH34989.1"/>
    <property type="molecule type" value="Genomic_DNA"/>
</dbReference>
<dbReference type="GO" id="GO:0009239">
    <property type="term" value="P:enterobactin biosynthetic process"/>
    <property type="evidence" value="ECO:0007669"/>
    <property type="project" value="TreeGrafter"/>
</dbReference>
<feature type="non-terminal residue" evidence="2">
    <location>
        <position position="63"/>
    </location>
</feature>
<dbReference type="SUPFAM" id="SSF56801">
    <property type="entry name" value="Acetyl-CoA synthetase-like"/>
    <property type="match status" value="1"/>
</dbReference>